<comment type="caution">
    <text evidence="1">The sequence shown here is derived from an EMBL/GenBank/DDBJ whole genome shotgun (WGS) entry which is preliminary data.</text>
</comment>
<keyword evidence="2" id="KW-1185">Reference proteome</keyword>
<protein>
    <submittedName>
        <fullName evidence="1">Uncharacterized protein</fullName>
    </submittedName>
</protein>
<dbReference type="EMBL" id="JRRC01180432">
    <property type="protein sequence ID" value="KHG01274.1"/>
    <property type="molecule type" value="Genomic_DNA"/>
</dbReference>
<dbReference type="Proteomes" id="UP000032142">
    <property type="component" value="Unassembled WGS sequence"/>
</dbReference>
<evidence type="ECO:0000313" key="1">
    <source>
        <dbReference type="EMBL" id="KHG01274.1"/>
    </source>
</evidence>
<gene>
    <name evidence="1" type="ORF">F383_07437</name>
</gene>
<organism evidence="1 2">
    <name type="scientific">Gossypium arboreum</name>
    <name type="common">Tree cotton</name>
    <name type="synonym">Gossypium nanking</name>
    <dbReference type="NCBI Taxonomy" id="29729"/>
    <lineage>
        <taxon>Eukaryota</taxon>
        <taxon>Viridiplantae</taxon>
        <taxon>Streptophyta</taxon>
        <taxon>Embryophyta</taxon>
        <taxon>Tracheophyta</taxon>
        <taxon>Spermatophyta</taxon>
        <taxon>Magnoliopsida</taxon>
        <taxon>eudicotyledons</taxon>
        <taxon>Gunneridae</taxon>
        <taxon>Pentapetalae</taxon>
        <taxon>rosids</taxon>
        <taxon>malvids</taxon>
        <taxon>Malvales</taxon>
        <taxon>Malvaceae</taxon>
        <taxon>Malvoideae</taxon>
        <taxon>Gossypium</taxon>
    </lineage>
</organism>
<dbReference type="AlphaFoldDB" id="A0A0B0MP70"/>
<accession>A0A0B0MP70</accession>
<proteinExistence type="predicted"/>
<sequence length="59" mass="6753">MFVSSFSSRNNQSTQLPLLSIHQRPSSKLFIDTQTQSPEPTKTPPFVSQRVRVFRQASM</sequence>
<name>A0A0B0MP70_GOSAR</name>
<evidence type="ECO:0000313" key="2">
    <source>
        <dbReference type="Proteomes" id="UP000032142"/>
    </source>
</evidence>
<reference evidence="2" key="1">
    <citation type="submission" date="2014-09" db="EMBL/GenBank/DDBJ databases">
        <authorList>
            <person name="Mudge J."/>
            <person name="Ramaraj T."/>
            <person name="Lindquist I.E."/>
            <person name="Bharti A.K."/>
            <person name="Sundararajan A."/>
            <person name="Cameron C.T."/>
            <person name="Woodward J.E."/>
            <person name="May G.D."/>
            <person name="Brubaker C."/>
            <person name="Broadhvest J."/>
            <person name="Wilkins T.A."/>
        </authorList>
    </citation>
    <scope>NUCLEOTIDE SEQUENCE</scope>
    <source>
        <strain evidence="2">cv. AKA8401</strain>
    </source>
</reference>